<dbReference type="AlphaFoldDB" id="A0A0N0NR74"/>
<protein>
    <submittedName>
        <fullName evidence="2">Uncharacterized protein</fullName>
    </submittedName>
</protein>
<feature type="region of interest" description="Disordered" evidence="1">
    <location>
        <begin position="134"/>
        <end position="188"/>
    </location>
</feature>
<dbReference type="OrthoDB" id="4120541at2759"/>
<comment type="caution">
    <text evidence="2">The sequence shown here is derived from an EMBL/GenBank/DDBJ whole genome shotgun (WGS) entry which is preliminary data.</text>
</comment>
<dbReference type="EMBL" id="LFJN01000003">
    <property type="protein sequence ID" value="KPI44499.1"/>
    <property type="molecule type" value="Genomic_DNA"/>
</dbReference>
<evidence type="ECO:0000256" key="1">
    <source>
        <dbReference type="SAM" id="MobiDB-lite"/>
    </source>
</evidence>
<sequence length="671" mass="73483">MPSAMGQGKVGPSFAERAGSRAPLVYFSDDYSESLPVSQSTGGSPDIPTQTEAFQMVHRSDAVKYSASKRRSLGIAKTAAPLLSMITNTRNPAGDGGDRDINRSDDAARSALSARRHDSAIDVSYEPVSPIESRYNVPIGRDDGSISPVSSMFPTEGPRRSYYPPSSYRMNEKEEPLPIPKPGSPISEQERARLLGEAEKLRRESKPRHSTIKLTKPAKPEPLVVPELAHLRASKGDSKKAVKSQGHKTRDHSVAYVPKSPAAAAVLVTDVARHRSSRIQVEYAESVTTLIPSRDDYAVHPNEQGAAAPPVTKRRRASLKDIGQKVLQGAQKVVQGAQQASQTVSKHTRRVSRDFKLLRNSIAVTPSNRRQSTFLDPEQLKPKEARIKANRLSAPLNSSPLRPIPVRQTTFERVCIPRVSNPVKPVPTRQPTLKDTSASAIAACLPPANEVYNSMATHYFTDCSHNTSMPGITLPIFPPPNVVVLQDDTLRYPTLEHQQHLKSQRDHVDLKPHSVSLIEGRCAGCHYLLCRTLETIILDEFNASVGPDSEMGTALAELQKAPTLDGIARPSLRGRSAGAKSLEASIAEVTVQRDLDVKKVWKGFSAAWGPRCWGIIGTDVDAPTASEVYETATRADFTRTGYGYMRTGEHGRPIGDLVHEDGRMKLDWLER</sequence>
<reference evidence="2 3" key="1">
    <citation type="submission" date="2015-06" db="EMBL/GenBank/DDBJ databases">
        <title>Draft genome of the ant-associated black yeast Phialophora attae CBS 131958.</title>
        <authorList>
            <person name="Moreno L.F."/>
            <person name="Stielow B.J."/>
            <person name="de Hoog S."/>
            <person name="Vicente V.A."/>
            <person name="Weiss V.A."/>
            <person name="de Vries M."/>
            <person name="Cruz L.M."/>
            <person name="Souza E.M."/>
        </authorList>
    </citation>
    <scope>NUCLEOTIDE SEQUENCE [LARGE SCALE GENOMIC DNA]</scope>
    <source>
        <strain evidence="2 3">CBS 131958</strain>
    </source>
</reference>
<evidence type="ECO:0000313" key="2">
    <source>
        <dbReference type="EMBL" id="KPI44499.1"/>
    </source>
</evidence>
<dbReference type="RefSeq" id="XP_018004462.1">
    <property type="nucleotide sequence ID" value="XM_018148807.1"/>
</dbReference>
<keyword evidence="3" id="KW-1185">Reference proteome</keyword>
<dbReference type="Proteomes" id="UP000038010">
    <property type="component" value="Unassembled WGS sequence"/>
</dbReference>
<organism evidence="2 3">
    <name type="scientific">Cyphellophora attinorum</name>
    <dbReference type="NCBI Taxonomy" id="1664694"/>
    <lineage>
        <taxon>Eukaryota</taxon>
        <taxon>Fungi</taxon>
        <taxon>Dikarya</taxon>
        <taxon>Ascomycota</taxon>
        <taxon>Pezizomycotina</taxon>
        <taxon>Eurotiomycetes</taxon>
        <taxon>Chaetothyriomycetidae</taxon>
        <taxon>Chaetothyriales</taxon>
        <taxon>Cyphellophoraceae</taxon>
        <taxon>Cyphellophora</taxon>
    </lineage>
</organism>
<dbReference type="GeneID" id="28740687"/>
<dbReference type="VEuPathDB" id="FungiDB:AB675_8367"/>
<feature type="compositionally biased region" description="Basic and acidic residues" evidence="1">
    <location>
        <begin position="96"/>
        <end position="108"/>
    </location>
</feature>
<feature type="compositionally biased region" description="Low complexity" evidence="1">
    <location>
        <begin position="160"/>
        <end position="169"/>
    </location>
</feature>
<evidence type="ECO:0000313" key="3">
    <source>
        <dbReference type="Proteomes" id="UP000038010"/>
    </source>
</evidence>
<name>A0A0N0NR74_9EURO</name>
<feature type="region of interest" description="Disordered" evidence="1">
    <location>
        <begin position="232"/>
        <end position="252"/>
    </location>
</feature>
<proteinExistence type="predicted"/>
<gene>
    <name evidence="2" type="ORF">AB675_8367</name>
</gene>
<feature type="compositionally biased region" description="Basic residues" evidence="1">
    <location>
        <begin position="241"/>
        <end position="250"/>
    </location>
</feature>
<accession>A0A0N0NR74</accession>
<feature type="region of interest" description="Disordered" evidence="1">
    <location>
        <begin position="87"/>
        <end position="117"/>
    </location>
</feature>